<evidence type="ECO:0000256" key="8">
    <source>
        <dbReference type="ARBA" id="ARBA00030117"/>
    </source>
</evidence>
<name>A0A1S8YI51_9GAMM</name>
<comment type="similarity">
    <text evidence="1">Belongs to the FlgM family.</text>
</comment>
<evidence type="ECO:0000256" key="7">
    <source>
        <dbReference type="ARBA" id="ARBA00024739"/>
    </source>
</evidence>
<keyword evidence="4" id="KW-1005">Bacterial flagellum biogenesis</keyword>
<dbReference type="InterPro" id="IPR007412">
    <property type="entry name" value="FlgM"/>
</dbReference>
<feature type="compositionally biased region" description="Polar residues" evidence="9">
    <location>
        <begin position="16"/>
        <end position="41"/>
    </location>
</feature>
<dbReference type="OrthoDB" id="6604101at2"/>
<keyword evidence="11" id="KW-0282">Flagellum</keyword>
<evidence type="ECO:0000256" key="5">
    <source>
        <dbReference type="ARBA" id="ARBA00023015"/>
    </source>
</evidence>
<organism evidence="11 12">
    <name type="scientific">Izhakiella australiensis</name>
    <dbReference type="NCBI Taxonomy" id="1926881"/>
    <lineage>
        <taxon>Bacteria</taxon>
        <taxon>Pseudomonadati</taxon>
        <taxon>Pseudomonadota</taxon>
        <taxon>Gammaproteobacteria</taxon>
        <taxon>Enterobacterales</taxon>
        <taxon>Erwiniaceae</taxon>
        <taxon>Izhakiella</taxon>
    </lineage>
</organism>
<dbReference type="NCBIfam" id="TIGR03824">
    <property type="entry name" value="FlgM_jcvi"/>
    <property type="match status" value="1"/>
</dbReference>
<reference evidence="11 12" key="1">
    <citation type="submission" date="2016-12" db="EMBL/GenBank/DDBJ databases">
        <title>Izhakiella australiana sp. nov. of genus Izhakiella isolated from Australian desert.</title>
        <authorList>
            <person name="Ji M."/>
        </authorList>
    </citation>
    <scope>NUCLEOTIDE SEQUENCE [LARGE SCALE GENOMIC DNA]</scope>
    <source>
        <strain evidence="11 12">D4N98</strain>
    </source>
</reference>
<dbReference type="AlphaFoldDB" id="A0A1S8YI51"/>
<keyword evidence="12" id="KW-1185">Reference proteome</keyword>
<feature type="domain" description="Anti-sigma-28 factor FlgM C-terminal" evidence="10">
    <location>
        <begin position="43"/>
        <end position="87"/>
    </location>
</feature>
<proteinExistence type="inferred from homology"/>
<comment type="caution">
    <text evidence="11">The sequence shown here is derived from an EMBL/GenBank/DDBJ whole genome shotgun (WGS) entry which is preliminary data.</text>
</comment>
<dbReference type="InterPro" id="IPR035890">
    <property type="entry name" value="Anti-sigma-28_factor_FlgM_sf"/>
</dbReference>
<evidence type="ECO:0000259" key="10">
    <source>
        <dbReference type="Pfam" id="PF04316"/>
    </source>
</evidence>
<evidence type="ECO:0000256" key="4">
    <source>
        <dbReference type="ARBA" id="ARBA00022795"/>
    </source>
</evidence>
<evidence type="ECO:0000313" key="12">
    <source>
        <dbReference type="Proteomes" id="UP000190667"/>
    </source>
</evidence>
<evidence type="ECO:0000256" key="3">
    <source>
        <dbReference type="ARBA" id="ARBA00022491"/>
    </source>
</evidence>
<keyword evidence="3" id="KW-0678">Repressor</keyword>
<evidence type="ECO:0000256" key="9">
    <source>
        <dbReference type="SAM" id="MobiDB-lite"/>
    </source>
</evidence>
<dbReference type="Pfam" id="PF04316">
    <property type="entry name" value="FlgM"/>
    <property type="match status" value="1"/>
</dbReference>
<dbReference type="RefSeq" id="WP_078003848.1">
    <property type="nucleotide sequence ID" value="NZ_MRUL01000013.1"/>
</dbReference>
<feature type="region of interest" description="Disordered" evidence="9">
    <location>
        <begin position="1"/>
        <end position="43"/>
    </location>
</feature>
<comment type="function">
    <text evidence="7">Responsible for the coupling of flagellin expression to flagellar assembly by preventing expression of the flagellin genes when a component of the middle class of proteins is defective. It negatively regulates flagellar genes by inhibiting the activity of FliA by directly binding to FliA.</text>
</comment>
<evidence type="ECO:0000256" key="1">
    <source>
        <dbReference type="ARBA" id="ARBA00005322"/>
    </source>
</evidence>
<dbReference type="STRING" id="1926881.BTJ39_16815"/>
<gene>
    <name evidence="11" type="ORF">BTJ39_16815</name>
</gene>
<dbReference type="EMBL" id="MRUL01000013">
    <property type="protein sequence ID" value="OON38751.1"/>
    <property type="molecule type" value="Genomic_DNA"/>
</dbReference>
<sequence length="93" mass="10029">MKIITGLLAPVPTRQAPRQESEATSAAEQPTAAPRQSQNPGSALLAAQRLLRETPEVDAQNVTACKAAIEAGTFKIDTDELARAMMDFHRHGY</sequence>
<dbReference type="GO" id="GO:0044781">
    <property type="term" value="P:bacterial-type flagellum organization"/>
    <property type="evidence" value="ECO:0007669"/>
    <property type="project" value="UniProtKB-KW"/>
</dbReference>
<evidence type="ECO:0000256" key="6">
    <source>
        <dbReference type="ARBA" id="ARBA00023163"/>
    </source>
</evidence>
<keyword evidence="11" id="KW-0969">Cilium</keyword>
<dbReference type="SUPFAM" id="SSF101498">
    <property type="entry name" value="Anti-sigma factor FlgM"/>
    <property type="match status" value="1"/>
</dbReference>
<dbReference type="InterPro" id="IPR031316">
    <property type="entry name" value="FlgM_C"/>
</dbReference>
<evidence type="ECO:0000256" key="2">
    <source>
        <dbReference type="ARBA" id="ARBA00017823"/>
    </source>
</evidence>
<keyword evidence="11" id="KW-0966">Cell projection</keyword>
<protein>
    <recommendedName>
        <fullName evidence="2">Negative regulator of flagellin synthesis</fullName>
    </recommendedName>
    <alternativeName>
        <fullName evidence="8">Anti-sigma-28 factor</fullName>
    </alternativeName>
</protein>
<dbReference type="GO" id="GO:0045892">
    <property type="term" value="P:negative regulation of DNA-templated transcription"/>
    <property type="evidence" value="ECO:0007669"/>
    <property type="project" value="InterPro"/>
</dbReference>
<keyword evidence="6" id="KW-0804">Transcription</keyword>
<dbReference type="Proteomes" id="UP000190667">
    <property type="component" value="Unassembled WGS sequence"/>
</dbReference>
<keyword evidence="5" id="KW-0805">Transcription regulation</keyword>
<evidence type="ECO:0000313" key="11">
    <source>
        <dbReference type="EMBL" id="OON38751.1"/>
    </source>
</evidence>
<accession>A0A1S8YI51</accession>